<keyword evidence="4" id="KW-1185">Reference proteome</keyword>
<dbReference type="GO" id="GO:0006508">
    <property type="term" value="P:proteolysis"/>
    <property type="evidence" value="ECO:0007669"/>
    <property type="project" value="UniProtKB-KW"/>
</dbReference>
<dbReference type="Proteomes" id="UP001235269">
    <property type="component" value="Unassembled WGS sequence"/>
</dbReference>
<dbReference type="GO" id="GO:0004252">
    <property type="term" value="F:serine-type endopeptidase activity"/>
    <property type="evidence" value="ECO:0007669"/>
    <property type="project" value="UniProtKB-EC"/>
</dbReference>
<gene>
    <name evidence="3" type="ORF">QO005_004022</name>
</gene>
<name>A0ABU0IHG1_9HYPH</name>
<dbReference type="EC" id="3.4.21.102" evidence="3"/>
<dbReference type="PANTHER" id="PTHR32060:SF22">
    <property type="entry name" value="CARBOXYL-TERMINAL-PROCESSING PEPTIDASE 3, CHLOROPLASTIC"/>
    <property type="match status" value="1"/>
</dbReference>
<evidence type="ECO:0000313" key="4">
    <source>
        <dbReference type="Proteomes" id="UP001235269"/>
    </source>
</evidence>
<evidence type="ECO:0000259" key="2">
    <source>
        <dbReference type="SMART" id="SM00245"/>
    </source>
</evidence>
<feature type="signal peptide" evidence="1">
    <location>
        <begin position="1"/>
        <end position="29"/>
    </location>
</feature>
<dbReference type="Gene3D" id="3.90.226.10">
    <property type="entry name" value="2-enoyl-CoA Hydratase, Chain A, domain 1"/>
    <property type="match status" value="1"/>
</dbReference>
<evidence type="ECO:0000256" key="1">
    <source>
        <dbReference type="SAM" id="SignalP"/>
    </source>
</evidence>
<protein>
    <submittedName>
        <fullName evidence="3">Carboxyl-terminal processing protease</fullName>
        <ecNumber evidence="3">3.4.21.102</ecNumber>
    </submittedName>
</protein>
<dbReference type="RefSeq" id="WP_307159787.1">
    <property type="nucleotide sequence ID" value="NZ_JAUSWH010000017.1"/>
</dbReference>
<evidence type="ECO:0000313" key="3">
    <source>
        <dbReference type="EMBL" id="MDQ0457664.1"/>
    </source>
</evidence>
<feature type="chain" id="PRO_5045645507" evidence="1">
    <location>
        <begin position="30"/>
        <end position="439"/>
    </location>
</feature>
<proteinExistence type="predicted"/>
<comment type="caution">
    <text evidence="3">The sequence shown here is derived from an EMBL/GenBank/DDBJ whole genome shotgun (WGS) entry which is preliminary data.</text>
</comment>
<organism evidence="3 4">
    <name type="scientific">Rhizobium paknamense</name>
    <dbReference type="NCBI Taxonomy" id="1206817"/>
    <lineage>
        <taxon>Bacteria</taxon>
        <taxon>Pseudomonadati</taxon>
        <taxon>Pseudomonadota</taxon>
        <taxon>Alphaproteobacteria</taxon>
        <taxon>Hyphomicrobiales</taxon>
        <taxon>Rhizobiaceae</taxon>
        <taxon>Rhizobium/Agrobacterium group</taxon>
        <taxon>Rhizobium</taxon>
    </lineage>
</organism>
<dbReference type="SMART" id="SM00245">
    <property type="entry name" value="TSPc"/>
    <property type="match status" value="1"/>
</dbReference>
<dbReference type="InterPro" id="IPR029045">
    <property type="entry name" value="ClpP/crotonase-like_dom_sf"/>
</dbReference>
<dbReference type="PANTHER" id="PTHR32060">
    <property type="entry name" value="TAIL-SPECIFIC PROTEASE"/>
    <property type="match status" value="1"/>
</dbReference>
<keyword evidence="1" id="KW-0732">Signal</keyword>
<reference evidence="3 4" key="1">
    <citation type="submission" date="2023-07" db="EMBL/GenBank/DDBJ databases">
        <title>Genomic Encyclopedia of Type Strains, Phase IV (KMG-IV): sequencing the most valuable type-strain genomes for metagenomic binning, comparative biology and taxonomic classification.</title>
        <authorList>
            <person name="Goeker M."/>
        </authorList>
    </citation>
    <scope>NUCLEOTIDE SEQUENCE [LARGE SCALE GENOMIC DNA]</scope>
    <source>
        <strain evidence="3 4">DSM 100301</strain>
    </source>
</reference>
<feature type="domain" description="Tail specific protease" evidence="2">
    <location>
        <begin position="199"/>
        <end position="415"/>
    </location>
</feature>
<dbReference type="Pfam" id="PF03572">
    <property type="entry name" value="Peptidase_S41"/>
    <property type="match status" value="1"/>
</dbReference>
<keyword evidence="3" id="KW-0645">Protease</keyword>
<dbReference type="InterPro" id="IPR005151">
    <property type="entry name" value="Tail-specific_protease"/>
</dbReference>
<accession>A0ABU0IHG1</accession>
<dbReference type="SUPFAM" id="SSF52096">
    <property type="entry name" value="ClpP/crotonase"/>
    <property type="match status" value="1"/>
</dbReference>
<sequence>MMKLRSFLSIFGAVAISSVFSLAPTIARAANTTHIAGFRDPEVADRAYIAATAYHTIRRYFAHAEGLPAGYDFEVRYRSYLKEALSAPDRRGFSLATMRLFASLRNGHTSFNDETLWQQGGSLPFTVRRIDGRWVVATSRLPGLHPADVIVMADNKPVDDWLKPVRENIGQSNLAALDRTTWLRPFLFPSRFTIETEDGRKVPVDLTATYSGPEQGVFLPTAVETTHLSQGVVVIRIPSFENPKYEQAAIVAIHAAKDANFILLDLRGNGGGNTPSKLLSAIMTKPYRGTVVATPMTIAMVDASNSNNGAVQPLPTVMMRYGPDQTQPSPDAWAGKMAVLIDGGCASACEDFVLRFKDGNRGLIVGEPTFGSTGQPYFVNFPEFGMSFRVSTKREYFPDGQPFEGLGVQPDKLVPLSIEQLKSGTDTQLDLAAKAVLAQ</sequence>
<dbReference type="EMBL" id="JAUSWH010000017">
    <property type="protein sequence ID" value="MDQ0457664.1"/>
    <property type="molecule type" value="Genomic_DNA"/>
</dbReference>
<keyword evidence="3" id="KW-0378">Hydrolase</keyword>